<protein>
    <submittedName>
        <fullName evidence="2">Uncharacterized protein</fullName>
    </submittedName>
</protein>
<keyword evidence="1" id="KW-0812">Transmembrane</keyword>
<proteinExistence type="predicted"/>
<accession>A0ABQ7D4V7</accession>
<gene>
    <name evidence="2" type="ORF">DY000_02017643</name>
</gene>
<feature type="transmembrane region" description="Helical" evidence="1">
    <location>
        <begin position="36"/>
        <end position="54"/>
    </location>
</feature>
<keyword evidence="1" id="KW-1133">Transmembrane helix</keyword>
<dbReference type="EMBL" id="QGKV02000759">
    <property type="protein sequence ID" value="KAF3566508.1"/>
    <property type="molecule type" value="Genomic_DNA"/>
</dbReference>
<dbReference type="Proteomes" id="UP000266723">
    <property type="component" value="Unassembled WGS sequence"/>
</dbReference>
<evidence type="ECO:0000313" key="3">
    <source>
        <dbReference type="Proteomes" id="UP000266723"/>
    </source>
</evidence>
<evidence type="ECO:0000256" key="1">
    <source>
        <dbReference type="SAM" id="Phobius"/>
    </source>
</evidence>
<keyword evidence="3" id="KW-1185">Reference proteome</keyword>
<organism evidence="2 3">
    <name type="scientific">Brassica cretica</name>
    <name type="common">Mustard</name>
    <dbReference type="NCBI Taxonomy" id="69181"/>
    <lineage>
        <taxon>Eukaryota</taxon>
        <taxon>Viridiplantae</taxon>
        <taxon>Streptophyta</taxon>
        <taxon>Embryophyta</taxon>
        <taxon>Tracheophyta</taxon>
        <taxon>Spermatophyta</taxon>
        <taxon>Magnoliopsida</taxon>
        <taxon>eudicotyledons</taxon>
        <taxon>Gunneridae</taxon>
        <taxon>Pentapetalae</taxon>
        <taxon>rosids</taxon>
        <taxon>malvids</taxon>
        <taxon>Brassicales</taxon>
        <taxon>Brassicaceae</taxon>
        <taxon>Brassiceae</taxon>
        <taxon>Brassica</taxon>
    </lineage>
</organism>
<reference evidence="2 3" key="1">
    <citation type="journal article" date="2020" name="BMC Genomics">
        <title>Intraspecific diversification of the crop wild relative Brassica cretica Lam. using demographic model selection.</title>
        <authorList>
            <person name="Kioukis A."/>
            <person name="Michalopoulou V.A."/>
            <person name="Briers L."/>
            <person name="Pirintsos S."/>
            <person name="Studholme D.J."/>
            <person name="Pavlidis P."/>
            <person name="Sarris P.F."/>
        </authorList>
    </citation>
    <scope>NUCLEOTIDE SEQUENCE [LARGE SCALE GENOMIC DNA]</scope>
    <source>
        <strain evidence="3">cv. PFS-1207/04</strain>
    </source>
</reference>
<sequence length="63" mass="7296">MDWTAIAKPLEEMQRSWLLQSSTLKNKKTYVKKKKIYAWTLAFIGVLVVIAFSWNTKLLGAHV</sequence>
<keyword evidence="1" id="KW-0472">Membrane</keyword>
<evidence type="ECO:0000313" key="2">
    <source>
        <dbReference type="EMBL" id="KAF3566508.1"/>
    </source>
</evidence>
<comment type="caution">
    <text evidence="2">The sequence shown here is derived from an EMBL/GenBank/DDBJ whole genome shotgun (WGS) entry which is preliminary data.</text>
</comment>
<name>A0ABQ7D4V7_BRACR</name>